<evidence type="ECO:0000313" key="2">
    <source>
        <dbReference type="WBParaSite" id="jg755"/>
    </source>
</evidence>
<keyword evidence="1" id="KW-1185">Reference proteome</keyword>
<proteinExistence type="predicted"/>
<reference evidence="2" key="1">
    <citation type="submission" date="2022-11" db="UniProtKB">
        <authorList>
            <consortium name="WormBaseParasite"/>
        </authorList>
    </citation>
    <scope>IDENTIFICATION</scope>
</reference>
<evidence type="ECO:0000313" key="1">
    <source>
        <dbReference type="Proteomes" id="UP000887574"/>
    </source>
</evidence>
<organism evidence="1 2">
    <name type="scientific">Ditylenchus dipsaci</name>
    <dbReference type="NCBI Taxonomy" id="166011"/>
    <lineage>
        <taxon>Eukaryota</taxon>
        <taxon>Metazoa</taxon>
        <taxon>Ecdysozoa</taxon>
        <taxon>Nematoda</taxon>
        <taxon>Chromadorea</taxon>
        <taxon>Rhabditida</taxon>
        <taxon>Tylenchina</taxon>
        <taxon>Tylenchomorpha</taxon>
        <taxon>Sphaerularioidea</taxon>
        <taxon>Anguinidae</taxon>
        <taxon>Anguininae</taxon>
        <taxon>Ditylenchus</taxon>
    </lineage>
</organism>
<name>A0A915EMT2_9BILA</name>
<protein>
    <submittedName>
        <fullName evidence="2">DNA-directed DNA polymerase</fullName>
    </submittedName>
</protein>
<dbReference type="Proteomes" id="UP000887574">
    <property type="component" value="Unplaced"/>
</dbReference>
<dbReference type="WBParaSite" id="jg755">
    <property type="protein sequence ID" value="jg755"/>
    <property type="gene ID" value="jg755"/>
</dbReference>
<dbReference type="AlphaFoldDB" id="A0A915EMT2"/>
<sequence length="206" mass="24354">MCHTACHTSEKSADVRIVSWDVETIKVKQQDGSIEHEINMISARVTCTRCEGKHTQGCDICGSDELKMWSAADDDTVVPINKFIDWIMTYFNERYDTITYAHFKAKYYNVHLDHLPKKRYYDYELMTLASKKKFDTWYEQHKHESFYLPDDLKSYCAKDTAILQEAFLKMKDIFLTSQMDTMFFRMLQNSRKCTLKNLTFFAVIHV</sequence>
<accession>A0A915EMT2</accession>